<feature type="compositionally biased region" description="Polar residues" evidence="1">
    <location>
        <begin position="20"/>
        <end position="32"/>
    </location>
</feature>
<feature type="region of interest" description="Disordered" evidence="1">
    <location>
        <begin position="13"/>
        <end position="54"/>
    </location>
</feature>
<keyword evidence="3" id="KW-1185">Reference proteome</keyword>
<dbReference type="Proteomes" id="UP000011777">
    <property type="component" value="Unassembled WGS sequence"/>
</dbReference>
<dbReference type="OMA" id="MFIREAT"/>
<organism evidence="2 3">
    <name type="scientific">Candida maltosa (strain Xu316)</name>
    <name type="common">Yeast</name>
    <dbReference type="NCBI Taxonomy" id="1245528"/>
    <lineage>
        <taxon>Eukaryota</taxon>
        <taxon>Fungi</taxon>
        <taxon>Dikarya</taxon>
        <taxon>Ascomycota</taxon>
        <taxon>Saccharomycotina</taxon>
        <taxon>Pichiomycetes</taxon>
        <taxon>Debaryomycetaceae</taxon>
        <taxon>Candida/Lodderomyces clade</taxon>
        <taxon>Candida</taxon>
    </lineage>
</organism>
<dbReference type="HOGENOM" id="CLU_052364_0_0_1"/>
<accession>M3K743</accession>
<reference evidence="2 3" key="1">
    <citation type="submission" date="2013-02" db="EMBL/GenBank/DDBJ databases">
        <title>Genome sequence of Candida maltosa Xu316, a potential industrial strain for xylitol and ethanol production.</title>
        <authorList>
            <person name="Yu J."/>
            <person name="Wang Q."/>
            <person name="Geng X."/>
            <person name="Bao W."/>
            <person name="He P."/>
            <person name="Cai J."/>
        </authorList>
    </citation>
    <scope>NUCLEOTIDE SEQUENCE [LARGE SCALE GENOMIC DNA]</scope>
    <source>
        <strain evidence="3">Xu316</strain>
    </source>
</reference>
<dbReference type="STRING" id="1245528.M3K743"/>
<gene>
    <name evidence="2" type="ORF">G210_4725</name>
</gene>
<comment type="caution">
    <text evidence="2">The sequence shown here is derived from an EMBL/GenBank/DDBJ whole genome shotgun (WGS) entry which is preliminary data.</text>
</comment>
<evidence type="ECO:0000256" key="1">
    <source>
        <dbReference type="SAM" id="MobiDB-lite"/>
    </source>
</evidence>
<evidence type="ECO:0000313" key="3">
    <source>
        <dbReference type="Proteomes" id="UP000011777"/>
    </source>
</evidence>
<evidence type="ECO:0000313" key="2">
    <source>
        <dbReference type="EMBL" id="EMG51030.1"/>
    </source>
</evidence>
<protein>
    <submittedName>
        <fullName evidence="2">Uncharacterized protein</fullName>
    </submittedName>
</protein>
<feature type="compositionally biased region" description="Low complexity" evidence="1">
    <location>
        <begin position="38"/>
        <end position="49"/>
    </location>
</feature>
<sequence length="335" mass="38183">MSPLDFEDDLLILTSPQPPQLGSFTNPNSQPRIQRRTSNFFPSSNDNNSTLSTPNIQVSTETFQFPNLSSINDAVFGAPTKTTFSEPPLSPFYTKPVSISTSTISSPVLNNHSQTNFTSSIDYHLTSSLSNLHLQSNFPSENHPPSIQGFMITSEFQSQNLSSIWNKELNLGEINFNELPTSATKKGNRFSHQVNNPVFVPTGTTINDTVQEEEEEEEETVEVVEPETLQLEEEESKTPRIRFPSKVPYTPDSNYFVQDMVKYDLTNRYNEGYSTTFYKRNKHGYMFIREATNTLHVHQNSWVQLKIKLPVNQKKLLIKKLKVDIKELPIWKPKA</sequence>
<name>M3K743_CANMX</name>
<dbReference type="EMBL" id="AOGT01000032">
    <property type="protein sequence ID" value="EMG51030.1"/>
    <property type="molecule type" value="Genomic_DNA"/>
</dbReference>
<proteinExistence type="predicted"/>
<dbReference type="eggNOG" id="ENOG502RQAJ">
    <property type="taxonomic scope" value="Eukaryota"/>
</dbReference>
<dbReference type="AlphaFoldDB" id="M3K743"/>
<dbReference type="OrthoDB" id="4096888at2759"/>